<dbReference type="EMBL" id="MU118014">
    <property type="protein sequence ID" value="KAF9648407.1"/>
    <property type="molecule type" value="Genomic_DNA"/>
</dbReference>
<accession>A0ACB6ZFN8</accession>
<comment type="caution">
    <text evidence="1">The sequence shown here is derived from an EMBL/GenBank/DDBJ whole genome shotgun (WGS) entry which is preliminary data.</text>
</comment>
<proteinExistence type="predicted"/>
<name>A0ACB6ZFN8_THEGA</name>
<reference evidence="1" key="1">
    <citation type="submission" date="2019-10" db="EMBL/GenBank/DDBJ databases">
        <authorList>
            <consortium name="DOE Joint Genome Institute"/>
            <person name="Kuo A."/>
            <person name="Miyauchi S."/>
            <person name="Kiss E."/>
            <person name="Drula E."/>
            <person name="Kohler A."/>
            <person name="Sanchez-Garcia M."/>
            <person name="Andreopoulos B."/>
            <person name="Barry K.W."/>
            <person name="Bonito G."/>
            <person name="Buee M."/>
            <person name="Carver A."/>
            <person name="Chen C."/>
            <person name="Cichocki N."/>
            <person name="Clum A."/>
            <person name="Culley D."/>
            <person name="Crous P.W."/>
            <person name="Fauchery L."/>
            <person name="Girlanda M."/>
            <person name="Hayes R."/>
            <person name="Keri Z."/>
            <person name="Labutti K."/>
            <person name="Lipzen A."/>
            <person name="Lombard V."/>
            <person name="Magnuson J."/>
            <person name="Maillard F."/>
            <person name="Morin E."/>
            <person name="Murat C."/>
            <person name="Nolan M."/>
            <person name="Ohm R."/>
            <person name="Pangilinan J."/>
            <person name="Pereira M."/>
            <person name="Perotto S."/>
            <person name="Peter M."/>
            <person name="Riley R."/>
            <person name="Sitrit Y."/>
            <person name="Stielow B."/>
            <person name="Szollosi G."/>
            <person name="Zifcakova L."/>
            <person name="Stursova M."/>
            <person name="Spatafora J.W."/>
            <person name="Tedersoo L."/>
            <person name="Vaario L.-M."/>
            <person name="Yamada A."/>
            <person name="Yan M."/>
            <person name="Wang P."/>
            <person name="Xu J."/>
            <person name="Bruns T."/>
            <person name="Baldrian P."/>
            <person name="Vilgalys R."/>
            <person name="Henrissat B."/>
            <person name="Grigoriev I.V."/>
            <person name="Hibbett D."/>
            <person name="Nagy L.G."/>
            <person name="Martin F.M."/>
        </authorList>
    </citation>
    <scope>NUCLEOTIDE SEQUENCE</scope>
    <source>
        <strain evidence="1">P2</strain>
    </source>
</reference>
<reference evidence="1" key="2">
    <citation type="journal article" date="2020" name="Nat. Commun.">
        <title>Large-scale genome sequencing of mycorrhizal fungi provides insights into the early evolution of symbiotic traits.</title>
        <authorList>
            <person name="Miyauchi S."/>
            <person name="Kiss E."/>
            <person name="Kuo A."/>
            <person name="Drula E."/>
            <person name="Kohler A."/>
            <person name="Sanchez-Garcia M."/>
            <person name="Morin E."/>
            <person name="Andreopoulos B."/>
            <person name="Barry K.W."/>
            <person name="Bonito G."/>
            <person name="Buee M."/>
            <person name="Carver A."/>
            <person name="Chen C."/>
            <person name="Cichocki N."/>
            <person name="Clum A."/>
            <person name="Culley D."/>
            <person name="Crous P.W."/>
            <person name="Fauchery L."/>
            <person name="Girlanda M."/>
            <person name="Hayes R.D."/>
            <person name="Keri Z."/>
            <person name="LaButti K."/>
            <person name="Lipzen A."/>
            <person name="Lombard V."/>
            <person name="Magnuson J."/>
            <person name="Maillard F."/>
            <person name="Murat C."/>
            <person name="Nolan M."/>
            <person name="Ohm R.A."/>
            <person name="Pangilinan J."/>
            <person name="Pereira M.F."/>
            <person name="Perotto S."/>
            <person name="Peter M."/>
            <person name="Pfister S."/>
            <person name="Riley R."/>
            <person name="Sitrit Y."/>
            <person name="Stielow J.B."/>
            <person name="Szollosi G."/>
            <person name="Zifcakova L."/>
            <person name="Stursova M."/>
            <person name="Spatafora J.W."/>
            <person name="Tedersoo L."/>
            <person name="Vaario L.M."/>
            <person name="Yamada A."/>
            <person name="Yan M."/>
            <person name="Wang P."/>
            <person name="Xu J."/>
            <person name="Bruns T."/>
            <person name="Baldrian P."/>
            <person name="Vilgalys R."/>
            <person name="Dunand C."/>
            <person name="Henrissat B."/>
            <person name="Grigoriev I.V."/>
            <person name="Hibbett D."/>
            <person name="Nagy L.G."/>
            <person name="Martin F.M."/>
        </authorList>
    </citation>
    <scope>NUCLEOTIDE SEQUENCE</scope>
    <source>
        <strain evidence="1">P2</strain>
    </source>
</reference>
<gene>
    <name evidence="1" type="ORF">BDM02DRAFT_3144331</name>
</gene>
<organism evidence="1 2">
    <name type="scientific">Thelephora ganbajun</name>
    <name type="common">Ganba fungus</name>
    <dbReference type="NCBI Taxonomy" id="370292"/>
    <lineage>
        <taxon>Eukaryota</taxon>
        <taxon>Fungi</taxon>
        <taxon>Dikarya</taxon>
        <taxon>Basidiomycota</taxon>
        <taxon>Agaricomycotina</taxon>
        <taxon>Agaricomycetes</taxon>
        <taxon>Thelephorales</taxon>
        <taxon>Thelephoraceae</taxon>
        <taxon>Thelephora</taxon>
    </lineage>
</organism>
<keyword evidence="2" id="KW-1185">Reference proteome</keyword>
<dbReference type="Proteomes" id="UP000886501">
    <property type="component" value="Unassembled WGS sequence"/>
</dbReference>
<evidence type="ECO:0000313" key="2">
    <source>
        <dbReference type="Proteomes" id="UP000886501"/>
    </source>
</evidence>
<sequence>MSQFPATVKAITFSKTGDVGVIEKTDQPFPKQGPGDVILKVEYAGVNFIDTYFRNGLYPVPLPAIVGSEAAGVIVALPTDPEVLNHPEYKARRYAIGAKAIANSRGTNAEYIAIPWEKIFPIPPDSGIDTRTGAAGFLQATTVLTFMNEAYEVKKGDTVFIHTVAGGFGLIAAQYAKFKGATVIGTTSTDVKAELAKAHGADHVILYTKEDIVQRVLGITNGVGVDVVFDGVGKDTFDNNFKFLKRKGTLISFGNASGPVPPFSLFKLVEKNIKLLRPTVVNYMVTPEEGTHYSKLFFDVVSKGIVKINIFHEYPFTAEGVQQAQTDLPRGKSTGKLIIKIGD</sequence>
<protein>
    <submittedName>
        <fullName evidence="1">NAD-P-binding protein</fullName>
    </submittedName>
</protein>
<evidence type="ECO:0000313" key="1">
    <source>
        <dbReference type="EMBL" id="KAF9648407.1"/>
    </source>
</evidence>